<accession>A0A9D3XKU3</accession>
<evidence type="ECO:0000313" key="3">
    <source>
        <dbReference type="Proteomes" id="UP000827986"/>
    </source>
</evidence>
<feature type="compositionally biased region" description="Acidic residues" evidence="1">
    <location>
        <begin position="66"/>
        <end position="75"/>
    </location>
</feature>
<organism evidence="2 3">
    <name type="scientific">Mauremys mutica</name>
    <name type="common">yellowpond turtle</name>
    <dbReference type="NCBI Taxonomy" id="74926"/>
    <lineage>
        <taxon>Eukaryota</taxon>
        <taxon>Metazoa</taxon>
        <taxon>Chordata</taxon>
        <taxon>Craniata</taxon>
        <taxon>Vertebrata</taxon>
        <taxon>Euteleostomi</taxon>
        <taxon>Archelosauria</taxon>
        <taxon>Testudinata</taxon>
        <taxon>Testudines</taxon>
        <taxon>Cryptodira</taxon>
        <taxon>Durocryptodira</taxon>
        <taxon>Testudinoidea</taxon>
        <taxon>Geoemydidae</taxon>
        <taxon>Geoemydinae</taxon>
        <taxon>Mauremys</taxon>
    </lineage>
</organism>
<evidence type="ECO:0000313" key="2">
    <source>
        <dbReference type="EMBL" id="KAH1180920.1"/>
    </source>
</evidence>
<proteinExistence type="predicted"/>
<feature type="region of interest" description="Disordered" evidence="1">
    <location>
        <begin position="1"/>
        <end position="87"/>
    </location>
</feature>
<dbReference type="Proteomes" id="UP000827986">
    <property type="component" value="Unassembled WGS sequence"/>
</dbReference>
<feature type="compositionally biased region" description="Basic and acidic residues" evidence="1">
    <location>
        <begin position="15"/>
        <end position="28"/>
    </location>
</feature>
<sequence>MGHGSGETAIATDNCGHKNDTEEKHEARSLSQVLLENLDPNQGNPNDSSKGMYDGEAQQLSNGSLEDLEILDTDSSEGTNGLGPICFCPDPKTDAQRDAKREGDAYSIGLYYLTLRKKYGIEPVQVHQTITHATGRVAVHRIIKYCLRGKQIEDCPG</sequence>
<keyword evidence="3" id="KW-1185">Reference proteome</keyword>
<evidence type="ECO:0000256" key="1">
    <source>
        <dbReference type="SAM" id="MobiDB-lite"/>
    </source>
</evidence>
<name>A0A9D3XKU3_9SAUR</name>
<dbReference type="EMBL" id="JAHDVG010000469">
    <property type="protein sequence ID" value="KAH1180920.1"/>
    <property type="molecule type" value="Genomic_DNA"/>
</dbReference>
<comment type="caution">
    <text evidence="2">The sequence shown here is derived from an EMBL/GenBank/DDBJ whole genome shotgun (WGS) entry which is preliminary data.</text>
</comment>
<reference evidence="2" key="1">
    <citation type="submission" date="2021-09" db="EMBL/GenBank/DDBJ databases">
        <title>The genome of Mauremys mutica provides insights into the evolution of semi-aquatic lifestyle.</title>
        <authorList>
            <person name="Gong S."/>
            <person name="Gao Y."/>
        </authorList>
    </citation>
    <scope>NUCLEOTIDE SEQUENCE</scope>
    <source>
        <strain evidence="2">MM-2020</strain>
        <tissue evidence="2">Muscle</tissue>
    </source>
</reference>
<protein>
    <submittedName>
        <fullName evidence="2">Uncharacterized protein</fullName>
    </submittedName>
</protein>
<dbReference type="AlphaFoldDB" id="A0A9D3XKU3"/>
<feature type="compositionally biased region" description="Polar residues" evidence="1">
    <location>
        <begin position="29"/>
        <end position="49"/>
    </location>
</feature>
<gene>
    <name evidence="2" type="ORF">KIL84_001854</name>
</gene>